<dbReference type="Gene3D" id="3.40.630.40">
    <property type="entry name" value="Zn-dependent exopeptidases"/>
    <property type="match status" value="1"/>
</dbReference>
<dbReference type="CDD" id="cd02696">
    <property type="entry name" value="MurNAc-LAA"/>
    <property type="match status" value="1"/>
</dbReference>
<gene>
    <name evidence="3" type="ORF">CHL78_009205</name>
</gene>
<proteinExistence type="predicted"/>
<keyword evidence="1" id="KW-0378">Hydrolase</keyword>
<dbReference type="PANTHER" id="PTHR30404:SF0">
    <property type="entry name" value="N-ACETYLMURAMOYL-L-ALANINE AMIDASE AMIC"/>
    <property type="match status" value="1"/>
</dbReference>
<dbReference type="RefSeq" id="WP_094366170.1">
    <property type="nucleotide sequence ID" value="NZ_NOJY02000013.1"/>
</dbReference>
<dbReference type="EMBL" id="NOJY02000013">
    <property type="protein sequence ID" value="RDY27384.1"/>
    <property type="molecule type" value="Genomic_DNA"/>
</dbReference>
<dbReference type="PANTHER" id="PTHR30404">
    <property type="entry name" value="N-ACETYLMURAMOYL-L-ALANINE AMIDASE"/>
    <property type="match status" value="1"/>
</dbReference>
<keyword evidence="4" id="KW-1185">Reference proteome</keyword>
<evidence type="ECO:0000313" key="4">
    <source>
        <dbReference type="Proteomes" id="UP000215694"/>
    </source>
</evidence>
<evidence type="ECO:0000313" key="3">
    <source>
        <dbReference type="EMBL" id="RDY27384.1"/>
    </source>
</evidence>
<dbReference type="GO" id="GO:0008745">
    <property type="term" value="F:N-acetylmuramoyl-L-alanine amidase activity"/>
    <property type="evidence" value="ECO:0007669"/>
    <property type="project" value="InterPro"/>
</dbReference>
<dbReference type="InterPro" id="IPR002508">
    <property type="entry name" value="MurNAc-LAA_cat"/>
</dbReference>
<dbReference type="SUPFAM" id="SSF53187">
    <property type="entry name" value="Zn-dependent exopeptidases"/>
    <property type="match status" value="1"/>
</dbReference>
<dbReference type="Proteomes" id="UP000215694">
    <property type="component" value="Unassembled WGS sequence"/>
</dbReference>
<dbReference type="OrthoDB" id="9806267at2"/>
<feature type="domain" description="MurNAc-LAA" evidence="2">
    <location>
        <begin position="153"/>
        <end position="265"/>
    </location>
</feature>
<dbReference type="SMART" id="SM00646">
    <property type="entry name" value="Ami_3"/>
    <property type="match status" value="1"/>
</dbReference>
<dbReference type="InterPro" id="IPR050695">
    <property type="entry name" value="N-acetylmuramoyl_amidase_3"/>
</dbReference>
<evidence type="ECO:0000259" key="2">
    <source>
        <dbReference type="SMART" id="SM00646"/>
    </source>
</evidence>
<protein>
    <submittedName>
        <fullName evidence="3">N-acetylmuramoyl-L-alanine amidase</fullName>
    </submittedName>
</protein>
<dbReference type="GO" id="GO:0009253">
    <property type="term" value="P:peptidoglycan catabolic process"/>
    <property type="evidence" value="ECO:0007669"/>
    <property type="project" value="InterPro"/>
</dbReference>
<organism evidence="3 4">
    <name type="scientific">Romboutsia weinsteinii</name>
    <dbReference type="NCBI Taxonomy" id="2020949"/>
    <lineage>
        <taxon>Bacteria</taxon>
        <taxon>Bacillati</taxon>
        <taxon>Bacillota</taxon>
        <taxon>Clostridia</taxon>
        <taxon>Peptostreptococcales</taxon>
        <taxon>Peptostreptococcaceae</taxon>
        <taxon>Romboutsia</taxon>
    </lineage>
</organism>
<accession>A0A371J3Y3</accession>
<dbReference type="Pfam" id="PF01520">
    <property type="entry name" value="Amidase_3"/>
    <property type="match status" value="1"/>
</dbReference>
<reference evidence="3 4" key="1">
    <citation type="journal article" date="2017" name="Genome Announc.">
        <title>Draft Genome Sequence of Romboutsia weinsteinii sp. nov. Strain CCRI-19649(T) Isolated from Surface Water.</title>
        <authorList>
            <person name="Maheux A.F."/>
            <person name="Boudreau D.K."/>
            <person name="Berube E."/>
            <person name="Boissinot M."/>
            <person name="Cantin P."/>
            <person name="Raymond F."/>
            <person name="Corbeil J."/>
            <person name="Omar R.F."/>
            <person name="Bergeron M.G."/>
        </authorList>
    </citation>
    <scope>NUCLEOTIDE SEQUENCE [LARGE SCALE GENOMIC DNA]</scope>
    <source>
        <strain evidence="3 4">CCRI-19649</strain>
    </source>
</reference>
<name>A0A371J3Y3_9FIRM</name>
<sequence length="272" mass="30387">MARDNRRRTTQKRRPKKRKINKKKIIVLAVMIFAFVFALTKITQTTTTLVKNFSAIVKGSQDKESEEAEKSSEQFDLSSEAKKIDKKFTILVDPGHGGNDVGTISSNKAKESYEKDITLQIGKNIASRLSKYNDIQVMITRTEDKYVGLAERVQMANGQNVDLTVSIHLNGESGGNTANGLETYYRKGATDTSKELAQAVQSSIVSYIGVRDRGIREENFEVLKTTAMPTILVECGFLTNPEEEKKLKDSAYQDQMSEAIVQGVLSYLDNKK</sequence>
<dbReference type="GO" id="GO:0030288">
    <property type="term" value="C:outer membrane-bounded periplasmic space"/>
    <property type="evidence" value="ECO:0007669"/>
    <property type="project" value="TreeGrafter"/>
</dbReference>
<dbReference type="AlphaFoldDB" id="A0A371J3Y3"/>
<comment type="caution">
    <text evidence="3">The sequence shown here is derived from an EMBL/GenBank/DDBJ whole genome shotgun (WGS) entry which is preliminary data.</text>
</comment>
<evidence type="ECO:0000256" key="1">
    <source>
        <dbReference type="ARBA" id="ARBA00022801"/>
    </source>
</evidence>